<keyword evidence="1" id="KW-0805">Transcription regulation</keyword>
<proteinExistence type="predicted"/>
<sequence length="201" mass="22102">MTTRPGLRERKKAKTRRLLRQEALRLFVAQGYDHTTVEQICDAADVSPSTFFRYFPAKEDVVLMDDPGPSPDEPGAACAAGPGFSGEPPADDAVRATLHDLLARRVGPDPDTTLARLRLAARVRPLRARLWQHQEAQVAHTAALLARRAGRDADAYEVRLGAAVLVAVTTETLLYWAERDGEPDLTTLFAWALDHLGGLRL</sequence>
<evidence type="ECO:0000256" key="2">
    <source>
        <dbReference type="ARBA" id="ARBA00023125"/>
    </source>
</evidence>
<dbReference type="InterPro" id="IPR041347">
    <property type="entry name" value="MftR_C"/>
</dbReference>
<evidence type="ECO:0000256" key="4">
    <source>
        <dbReference type="PROSITE-ProRule" id="PRU00335"/>
    </source>
</evidence>
<dbReference type="Proteomes" id="UP001202052">
    <property type="component" value="Unassembled WGS sequence"/>
</dbReference>
<dbReference type="EMBL" id="JAMCCK010000009">
    <property type="protein sequence ID" value="MCL3992980.1"/>
    <property type="molecule type" value="Genomic_DNA"/>
</dbReference>
<name>A0ABT0NNK4_9ACTN</name>
<evidence type="ECO:0000313" key="7">
    <source>
        <dbReference type="Proteomes" id="UP001202052"/>
    </source>
</evidence>
<comment type="caution">
    <text evidence="6">The sequence shown here is derived from an EMBL/GenBank/DDBJ whole genome shotgun (WGS) entry which is preliminary data.</text>
</comment>
<dbReference type="InterPro" id="IPR009057">
    <property type="entry name" value="Homeodomain-like_sf"/>
</dbReference>
<evidence type="ECO:0000256" key="3">
    <source>
        <dbReference type="ARBA" id="ARBA00023163"/>
    </source>
</evidence>
<evidence type="ECO:0000259" key="5">
    <source>
        <dbReference type="PROSITE" id="PS50977"/>
    </source>
</evidence>
<evidence type="ECO:0000313" key="6">
    <source>
        <dbReference type="EMBL" id="MCL3992980.1"/>
    </source>
</evidence>
<accession>A0ABT0NNK4</accession>
<organism evidence="6 7">
    <name type="scientific">Streptomyces lavenduligriseus</name>
    <dbReference type="NCBI Taxonomy" id="67315"/>
    <lineage>
        <taxon>Bacteria</taxon>
        <taxon>Bacillati</taxon>
        <taxon>Actinomycetota</taxon>
        <taxon>Actinomycetes</taxon>
        <taxon>Kitasatosporales</taxon>
        <taxon>Streptomycetaceae</taxon>
        <taxon>Streptomyces</taxon>
    </lineage>
</organism>
<dbReference type="SUPFAM" id="SSF46689">
    <property type="entry name" value="Homeodomain-like"/>
    <property type="match status" value="1"/>
</dbReference>
<keyword evidence="3" id="KW-0804">Transcription</keyword>
<keyword evidence="7" id="KW-1185">Reference proteome</keyword>
<dbReference type="PANTHER" id="PTHR30055">
    <property type="entry name" value="HTH-TYPE TRANSCRIPTIONAL REGULATOR RUTR"/>
    <property type="match status" value="1"/>
</dbReference>
<dbReference type="PRINTS" id="PR00455">
    <property type="entry name" value="HTHTETR"/>
</dbReference>
<dbReference type="RefSeq" id="WP_249457518.1">
    <property type="nucleotide sequence ID" value="NZ_JAMCCK010000009.1"/>
</dbReference>
<keyword evidence="2 4" id="KW-0238">DNA-binding</keyword>
<dbReference type="InterPro" id="IPR001647">
    <property type="entry name" value="HTH_TetR"/>
</dbReference>
<feature type="DNA-binding region" description="H-T-H motif" evidence="4">
    <location>
        <begin position="36"/>
        <end position="55"/>
    </location>
</feature>
<dbReference type="PANTHER" id="PTHR30055:SF238">
    <property type="entry name" value="MYCOFACTOCIN BIOSYNTHESIS TRANSCRIPTIONAL REGULATOR MFTR-RELATED"/>
    <property type="match status" value="1"/>
</dbReference>
<dbReference type="Pfam" id="PF17754">
    <property type="entry name" value="TetR_C_14"/>
    <property type="match status" value="1"/>
</dbReference>
<dbReference type="Pfam" id="PF00440">
    <property type="entry name" value="TetR_N"/>
    <property type="match status" value="1"/>
</dbReference>
<dbReference type="InterPro" id="IPR050109">
    <property type="entry name" value="HTH-type_TetR-like_transc_reg"/>
</dbReference>
<dbReference type="PROSITE" id="PS50977">
    <property type="entry name" value="HTH_TETR_2"/>
    <property type="match status" value="1"/>
</dbReference>
<gene>
    <name evidence="6" type="ORF">M4438_05515</name>
</gene>
<reference evidence="6 7" key="1">
    <citation type="submission" date="2022-05" db="EMBL/GenBank/DDBJ databases">
        <title>Genome Resource of Streptomyces lavenduligriseus GA1-1, a Strain with Broad-Spectrum Antifungal Activity against Phytopathogenic Fungi.</title>
        <authorList>
            <person name="Qi D."/>
        </authorList>
    </citation>
    <scope>NUCLEOTIDE SEQUENCE [LARGE SCALE GENOMIC DNA]</scope>
    <source>
        <strain evidence="6 7">GA1-1</strain>
    </source>
</reference>
<feature type="domain" description="HTH tetR-type" evidence="5">
    <location>
        <begin position="13"/>
        <end position="73"/>
    </location>
</feature>
<dbReference type="Gene3D" id="1.10.10.60">
    <property type="entry name" value="Homeodomain-like"/>
    <property type="match status" value="1"/>
</dbReference>
<evidence type="ECO:0000256" key="1">
    <source>
        <dbReference type="ARBA" id="ARBA00023015"/>
    </source>
</evidence>
<dbReference type="Gene3D" id="1.10.357.10">
    <property type="entry name" value="Tetracycline Repressor, domain 2"/>
    <property type="match status" value="1"/>
</dbReference>
<protein>
    <submittedName>
        <fullName evidence="6">TetR family transcriptional regulator</fullName>
    </submittedName>
</protein>